<evidence type="ECO:0000313" key="4">
    <source>
        <dbReference type="Proteomes" id="UP000541610"/>
    </source>
</evidence>
<sequence length="1359" mass="151664">MNKAGERRRDRLMAEMAAGKDDKTISHGIGLLSRGKLVCTNRPLNASGQTLAMTAALYDMPLSLDLLFHRLGAEALEERDRYGWTCLHYAVEGTSLRCCEVVISTEKELGVERSESLLQAEITSPTQARMTPLDLAGRYRADGDARSTVILPMLKTYDDELTRREEGFLGESDSGNDGDTPTRSSSSSSDTHRLGSGAYQEACPCIGFLLALGFDGGVDVEEVAYINIALGFFSSTRREISLLLTSLWETRCSGTGSEPLEADLLPPPSTSIVACPRSNCSCPPSPIVTSFGILYATSHRRAADVIQAVALSRVQRRKTVSADGSIASLNLNKFGEEVLQDLLDYGYDIVEAAMTSSEEGDIVNEGDLNAEEEGGGLLNPHAQAMAECKEWLWSKRAWLRMVLRSWHSEVGRVRRARDEDDAVRDASMHHEELLHRFSNFFIRAESARMAGVIFAAWWDVTRQARLEEERRKAARLQETMMNNEVRRRAALTSWGLSFIVRSNGAQQRGMQGDAFYSWRSYAKTMAVDRLKLTVERKQNSIREWGDKYFTAMKGAADTVLNKEALLKVTFRGWKREVDASRLFQQVTTEQAARSQQAETKLMQQVECLSSRLLEVTTSVWTVHLVLMAWRTWAREEVFEKHLDSVYSVAQESRLALANGFFDHVKDRGAERLKRQVFGGWKTEALLLGMEQRELELRRQLAVSQKSIAHLMVEQSTRQADTYLLSSVVRGWFHATSRETIIRQLEENRTAEVGEATADAERRLMRMTRAAETITAEYLRVSLSASSFNSWQLSAQRESRERMVGVSKAATDALDAVMVEKEKLLTKNEELRTEADSLQSEVERLRGLLSRGPNEGSASSSDSGVSSSVDGFKKQAETFNPTLGWRPRGNPPDRSTIDRLDLYDAEEKLNNGEYFMEKATQVKCLPRRRLFFCVRDIDDYQSYLEVFDNASLRRMRSSYSLEDVCHASYDWPNREISIDSEADASLGVMRSLKRKTLTEMSDDFFLSLIKIVRESVSRRDHFKKQGFDSRLSRGVASNGGQGQAQGRASAASVAGSAQRFSPRARTSSAAASSLGEAADEKPPLDVAVEDHQPESQTVLVDAEQPADGLPPPELGMFVRPPFFHCLLPLLLLTERVVASEAVQHQQLFPDVPPRASVSQQCAAYAPIEDISVSEASAIFYASALWNRSPEFPTTVPSGLILYSSTNPFSYSPAVVKFEQFLAGSFPDIRFYRVNLVGATQAELLQLQWITVPRVIILSAVQGSDTKAFAASIDPPFDADKAVAYVANVTGLEVATTSHFYRSAALYSDEYNIKLHLDRSVFSLRDWTGLVVLAYTCIKSLLLPVLRKAHQFVLDCVVKLH</sequence>
<dbReference type="EMBL" id="JABANP010000472">
    <property type="protein sequence ID" value="KAF4681945.1"/>
    <property type="molecule type" value="Genomic_DNA"/>
</dbReference>
<evidence type="ECO:0000313" key="3">
    <source>
        <dbReference type="EMBL" id="KAF4681945.1"/>
    </source>
</evidence>
<dbReference type="SUPFAM" id="SSF48403">
    <property type="entry name" value="Ankyrin repeat"/>
    <property type="match status" value="1"/>
</dbReference>
<dbReference type="Proteomes" id="UP000541610">
    <property type="component" value="Unassembled WGS sequence"/>
</dbReference>
<accession>A0A7J6NDG4</accession>
<reference evidence="3 4" key="1">
    <citation type="submission" date="2020-04" db="EMBL/GenBank/DDBJ databases">
        <title>Perkinsus olseni comparative genomics.</title>
        <authorList>
            <person name="Bogema D.R."/>
        </authorList>
    </citation>
    <scope>NUCLEOTIDE SEQUENCE [LARGE SCALE GENOMIC DNA]</scope>
    <source>
        <strain evidence="3">00978-12</strain>
    </source>
</reference>
<dbReference type="InterPro" id="IPR036770">
    <property type="entry name" value="Ankyrin_rpt-contain_sf"/>
</dbReference>
<feature type="region of interest" description="Disordered" evidence="2">
    <location>
        <begin position="168"/>
        <end position="193"/>
    </location>
</feature>
<comment type="caution">
    <text evidence="3">The sequence shown here is derived from an EMBL/GenBank/DDBJ whole genome shotgun (WGS) entry which is preliminary data.</text>
</comment>
<feature type="compositionally biased region" description="Low complexity" evidence="2">
    <location>
        <begin position="1043"/>
        <end position="1072"/>
    </location>
</feature>
<evidence type="ECO:0000256" key="2">
    <source>
        <dbReference type="SAM" id="MobiDB-lite"/>
    </source>
</evidence>
<dbReference type="Gene3D" id="1.25.40.20">
    <property type="entry name" value="Ankyrin repeat-containing domain"/>
    <property type="match status" value="1"/>
</dbReference>
<gene>
    <name evidence="3" type="ORF">FOZ60_011336</name>
</gene>
<proteinExistence type="predicted"/>
<dbReference type="OrthoDB" id="10368279at2759"/>
<name>A0A7J6NDG4_PEROL</name>
<organism evidence="3 4">
    <name type="scientific">Perkinsus olseni</name>
    <name type="common">Perkinsus atlanticus</name>
    <dbReference type="NCBI Taxonomy" id="32597"/>
    <lineage>
        <taxon>Eukaryota</taxon>
        <taxon>Sar</taxon>
        <taxon>Alveolata</taxon>
        <taxon>Perkinsozoa</taxon>
        <taxon>Perkinsea</taxon>
        <taxon>Perkinsida</taxon>
        <taxon>Perkinsidae</taxon>
        <taxon>Perkinsus</taxon>
    </lineage>
</organism>
<keyword evidence="1" id="KW-0175">Coiled coil</keyword>
<protein>
    <submittedName>
        <fullName evidence="3">Uncharacterized protein</fullName>
    </submittedName>
</protein>
<feature type="region of interest" description="Disordered" evidence="2">
    <location>
        <begin position="847"/>
        <end position="868"/>
    </location>
</feature>
<feature type="region of interest" description="Disordered" evidence="2">
    <location>
        <begin position="1031"/>
        <end position="1081"/>
    </location>
</feature>
<feature type="coiled-coil region" evidence="1">
    <location>
        <begin position="813"/>
        <end position="847"/>
    </location>
</feature>
<feature type="compositionally biased region" description="Low complexity" evidence="2">
    <location>
        <begin position="855"/>
        <end position="868"/>
    </location>
</feature>
<evidence type="ECO:0000256" key="1">
    <source>
        <dbReference type="SAM" id="Coils"/>
    </source>
</evidence>
<feature type="compositionally biased region" description="Polar residues" evidence="2">
    <location>
        <begin position="173"/>
        <end position="183"/>
    </location>
</feature>